<proteinExistence type="predicted"/>
<accession>A0AAN8A2B6</accession>
<evidence type="ECO:0000313" key="3">
    <source>
        <dbReference type="EMBL" id="KAK5701693.1"/>
    </source>
</evidence>
<dbReference type="AlphaFoldDB" id="A0AAN8A2B6"/>
<dbReference type="Proteomes" id="UP001310594">
    <property type="component" value="Unassembled WGS sequence"/>
</dbReference>
<organism evidence="3 4">
    <name type="scientific">Elasticomyces elasticus</name>
    <dbReference type="NCBI Taxonomy" id="574655"/>
    <lineage>
        <taxon>Eukaryota</taxon>
        <taxon>Fungi</taxon>
        <taxon>Dikarya</taxon>
        <taxon>Ascomycota</taxon>
        <taxon>Pezizomycotina</taxon>
        <taxon>Dothideomycetes</taxon>
        <taxon>Dothideomycetidae</taxon>
        <taxon>Mycosphaerellales</taxon>
        <taxon>Teratosphaeriaceae</taxon>
        <taxon>Elasticomyces</taxon>
    </lineage>
</organism>
<feature type="transmembrane region" description="Helical" evidence="2">
    <location>
        <begin position="58"/>
        <end position="78"/>
    </location>
</feature>
<dbReference type="PANTHER" id="PTHR34391">
    <property type="entry name" value="UPF0658 GOLGI APPARATUS MEMBRANE PROTEIN C1952.10C-RELATED"/>
    <property type="match status" value="1"/>
</dbReference>
<dbReference type="InterPro" id="IPR040410">
    <property type="entry name" value="UPF0658_Golgi"/>
</dbReference>
<keyword evidence="2" id="KW-0472">Membrane</keyword>
<protein>
    <submittedName>
        <fullName evidence="3">Uncharacterized protein</fullName>
    </submittedName>
</protein>
<feature type="region of interest" description="Disordered" evidence="1">
    <location>
        <begin position="164"/>
        <end position="198"/>
    </location>
</feature>
<sequence length="198" mass="21560">MGTSIDTSQTAIYNCEGDISSTRYAYVALVHLDFFFLLGFWLQYLMTIPGDAGSFRHTRGITAVIGDCLTPLQLILGLTSARNESRIGQCLAALLDLLSISLLAMQISWITGEAESVRKVMSRIMAYGAIATPLLLVTAVLAVKCMFNFDKGVKPILKRGQILPSATTSGDGGKRSRFGSKRGVETQLEPLHPRMDLD</sequence>
<evidence type="ECO:0000313" key="4">
    <source>
        <dbReference type="Proteomes" id="UP001310594"/>
    </source>
</evidence>
<dbReference type="PANTHER" id="PTHR34391:SF2">
    <property type="entry name" value="TRP C-TERMINAL DOMAIN-CONTAINING PROTEIN"/>
    <property type="match status" value="1"/>
</dbReference>
<evidence type="ECO:0000256" key="1">
    <source>
        <dbReference type="SAM" id="MobiDB-lite"/>
    </source>
</evidence>
<dbReference type="EMBL" id="JAVRQU010000006">
    <property type="protein sequence ID" value="KAK5701693.1"/>
    <property type="molecule type" value="Genomic_DNA"/>
</dbReference>
<dbReference type="GO" id="GO:0005794">
    <property type="term" value="C:Golgi apparatus"/>
    <property type="evidence" value="ECO:0007669"/>
    <property type="project" value="TreeGrafter"/>
</dbReference>
<keyword evidence="2" id="KW-1133">Transmembrane helix</keyword>
<comment type="caution">
    <text evidence="3">The sequence shown here is derived from an EMBL/GenBank/DDBJ whole genome shotgun (WGS) entry which is preliminary data.</text>
</comment>
<feature type="transmembrane region" description="Helical" evidence="2">
    <location>
        <begin position="24"/>
        <end position="46"/>
    </location>
</feature>
<evidence type="ECO:0000256" key="2">
    <source>
        <dbReference type="SAM" id="Phobius"/>
    </source>
</evidence>
<reference evidence="3" key="1">
    <citation type="submission" date="2023-08" db="EMBL/GenBank/DDBJ databases">
        <title>Black Yeasts Isolated from many extreme environments.</title>
        <authorList>
            <person name="Coleine C."/>
            <person name="Stajich J.E."/>
            <person name="Selbmann L."/>
        </authorList>
    </citation>
    <scope>NUCLEOTIDE SEQUENCE</scope>
    <source>
        <strain evidence="3">CCFEE 5810</strain>
    </source>
</reference>
<feature type="transmembrane region" description="Helical" evidence="2">
    <location>
        <begin position="90"/>
        <end position="112"/>
    </location>
</feature>
<keyword evidence="2" id="KW-0812">Transmembrane</keyword>
<gene>
    <name evidence="3" type="ORF">LTR97_004511</name>
</gene>
<feature type="transmembrane region" description="Helical" evidence="2">
    <location>
        <begin position="124"/>
        <end position="149"/>
    </location>
</feature>
<name>A0AAN8A2B6_9PEZI</name>